<evidence type="ECO:0000256" key="2">
    <source>
        <dbReference type="ARBA" id="ARBA00022448"/>
    </source>
</evidence>
<proteinExistence type="inferred from homology"/>
<dbReference type="SUPFAM" id="SSF161098">
    <property type="entry name" value="MetI-like"/>
    <property type="match status" value="1"/>
</dbReference>
<keyword evidence="2 7" id="KW-0813">Transport</keyword>
<dbReference type="InterPro" id="IPR050809">
    <property type="entry name" value="UgpAE/MalFG_permease"/>
</dbReference>
<keyword evidence="4 7" id="KW-0812">Transmembrane</keyword>
<feature type="transmembrane region" description="Helical" evidence="7">
    <location>
        <begin position="282"/>
        <end position="304"/>
    </location>
</feature>
<accession>A0A3D9INL8</accession>
<protein>
    <submittedName>
        <fullName evidence="9">Carbohydrate ABC transporter membrane protein 1 (CUT1 family)</fullName>
    </submittedName>
</protein>
<comment type="similarity">
    <text evidence="7">Belongs to the binding-protein-dependent transport system permease family.</text>
</comment>
<dbReference type="OrthoDB" id="5174895at2"/>
<name>A0A3D9INL8_9BACL</name>
<dbReference type="Gene3D" id="1.10.3720.10">
    <property type="entry name" value="MetI-like"/>
    <property type="match status" value="1"/>
</dbReference>
<keyword evidence="5 7" id="KW-1133">Transmembrane helix</keyword>
<evidence type="ECO:0000256" key="3">
    <source>
        <dbReference type="ARBA" id="ARBA00022475"/>
    </source>
</evidence>
<dbReference type="GO" id="GO:0055085">
    <property type="term" value="P:transmembrane transport"/>
    <property type="evidence" value="ECO:0007669"/>
    <property type="project" value="InterPro"/>
</dbReference>
<dbReference type="PANTHER" id="PTHR43227">
    <property type="entry name" value="BLL4140 PROTEIN"/>
    <property type="match status" value="1"/>
</dbReference>
<dbReference type="EMBL" id="QRDZ01000026">
    <property type="protein sequence ID" value="RED63331.1"/>
    <property type="molecule type" value="Genomic_DNA"/>
</dbReference>
<dbReference type="RefSeq" id="WP_116063700.1">
    <property type="nucleotide sequence ID" value="NZ_QRDZ01000026.1"/>
</dbReference>
<keyword evidence="6 7" id="KW-0472">Membrane</keyword>
<reference evidence="9 10" key="1">
    <citation type="submission" date="2018-07" db="EMBL/GenBank/DDBJ databases">
        <title>Genomic Encyclopedia of Type Strains, Phase III (KMG-III): the genomes of soil and plant-associated and newly described type strains.</title>
        <authorList>
            <person name="Whitman W."/>
        </authorList>
    </citation>
    <scope>NUCLEOTIDE SEQUENCE [LARGE SCALE GENOMIC DNA]</scope>
    <source>
        <strain evidence="9 10">CECT 7287</strain>
    </source>
</reference>
<dbReference type="CDD" id="cd06261">
    <property type="entry name" value="TM_PBP2"/>
    <property type="match status" value="1"/>
</dbReference>
<dbReference type="Pfam" id="PF00528">
    <property type="entry name" value="BPD_transp_1"/>
    <property type="match status" value="1"/>
</dbReference>
<feature type="domain" description="ABC transmembrane type-1" evidence="8">
    <location>
        <begin position="82"/>
        <end position="303"/>
    </location>
</feature>
<evidence type="ECO:0000256" key="6">
    <source>
        <dbReference type="ARBA" id="ARBA00023136"/>
    </source>
</evidence>
<comment type="subcellular location">
    <subcellularLocation>
        <location evidence="1 7">Cell membrane</location>
        <topology evidence="1 7">Multi-pass membrane protein</topology>
    </subcellularLocation>
</comment>
<evidence type="ECO:0000256" key="5">
    <source>
        <dbReference type="ARBA" id="ARBA00022989"/>
    </source>
</evidence>
<gene>
    <name evidence="9" type="ORF">DFP98_1267</name>
</gene>
<evidence type="ECO:0000256" key="4">
    <source>
        <dbReference type="ARBA" id="ARBA00022692"/>
    </source>
</evidence>
<comment type="caution">
    <text evidence="9">The sequence shown here is derived from an EMBL/GenBank/DDBJ whole genome shotgun (WGS) entry which is preliminary data.</text>
</comment>
<dbReference type="Proteomes" id="UP000256977">
    <property type="component" value="Unassembled WGS sequence"/>
</dbReference>
<dbReference type="PROSITE" id="PS50928">
    <property type="entry name" value="ABC_TM1"/>
    <property type="match status" value="1"/>
</dbReference>
<keyword evidence="3" id="KW-1003">Cell membrane</keyword>
<evidence type="ECO:0000313" key="10">
    <source>
        <dbReference type="Proteomes" id="UP000256977"/>
    </source>
</evidence>
<sequence length="313" mass="35047">MGKANNDSLDIRGGMRKKWLVHLFPLPAVAIYTIFIVYPILAAFTYSLFEWKGLVMGGFNQFENYKRLFMEEPYNTMFWNALSHNVYYFMIEMLVQNTIAFALAYVIYKKIKGVSFFKVAYFLPRLLSIIVVGFLWKLILNPNIGVLNATLRAVGLDSWATAWLGNPDTALTAIALINSWFAIGFYMLILLAGLQSISVEVLEAAKLDGATGLKLIRSVVLPMMFQPLVIVIVMTFIQSFEAFELVFAMQGSMGEPYYSTDLLAVFFYRTAFGTSGGDAGSLGIGSALAVVMFVIIATISALFMRYVNKREQT</sequence>
<organism evidence="9 10">
    <name type="scientific">Cohnella phaseoli</name>
    <dbReference type="NCBI Taxonomy" id="456490"/>
    <lineage>
        <taxon>Bacteria</taxon>
        <taxon>Bacillati</taxon>
        <taxon>Bacillota</taxon>
        <taxon>Bacilli</taxon>
        <taxon>Bacillales</taxon>
        <taxon>Paenibacillaceae</taxon>
        <taxon>Cohnella</taxon>
    </lineage>
</organism>
<dbReference type="GO" id="GO:0005886">
    <property type="term" value="C:plasma membrane"/>
    <property type="evidence" value="ECO:0007669"/>
    <property type="project" value="UniProtKB-SubCell"/>
</dbReference>
<dbReference type="InterPro" id="IPR000515">
    <property type="entry name" value="MetI-like"/>
</dbReference>
<keyword evidence="10" id="KW-1185">Reference proteome</keyword>
<evidence type="ECO:0000313" key="9">
    <source>
        <dbReference type="EMBL" id="RED63331.1"/>
    </source>
</evidence>
<feature type="transmembrane region" description="Helical" evidence="7">
    <location>
        <begin position="119"/>
        <end position="139"/>
    </location>
</feature>
<evidence type="ECO:0000256" key="7">
    <source>
        <dbReference type="RuleBase" id="RU363032"/>
    </source>
</evidence>
<dbReference type="InterPro" id="IPR035906">
    <property type="entry name" value="MetI-like_sf"/>
</dbReference>
<evidence type="ECO:0000259" key="8">
    <source>
        <dbReference type="PROSITE" id="PS50928"/>
    </source>
</evidence>
<feature type="transmembrane region" description="Helical" evidence="7">
    <location>
        <begin position="86"/>
        <end position="107"/>
    </location>
</feature>
<feature type="transmembrane region" description="Helical" evidence="7">
    <location>
        <begin position="170"/>
        <end position="194"/>
    </location>
</feature>
<evidence type="ECO:0000256" key="1">
    <source>
        <dbReference type="ARBA" id="ARBA00004651"/>
    </source>
</evidence>
<feature type="transmembrane region" description="Helical" evidence="7">
    <location>
        <begin position="215"/>
        <end position="237"/>
    </location>
</feature>
<dbReference type="PANTHER" id="PTHR43227:SF11">
    <property type="entry name" value="BLL4140 PROTEIN"/>
    <property type="match status" value="1"/>
</dbReference>
<dbReference type="AlphaFoldDB" id="A0A3D9INL8"/>
<feature type="transmembrane region" description="Helical" evidence="7">
    <location>
        <begin position="20"/>
        <end position="49"/>
    </location>
</feature>